<sequence length="379" mass="42602">MDIVTTLETRNRLHDKSGELNRITTVLLVLATLFVCLRFWARHINRGRYGADDWMIVAALVFVFASSALNYAAIAHGLGRHADTVLMDDLVTFFKVLLAYECIYITTILLVKLSILLMYQRLFPIREFRIYLAVVAAIVISWWIAIFAVCIFQCKPISKSWLPWVEGTCINLKASFIGNAIPNILTDVAILCMPIRQVWKLHATIAQRLSICLMFLLGSFVLFASIYRFKTLMEFEPSDTTWTLANACTWCVVEVACGVISACLPTLRPLMVKISNQFGSLTNSKATPKDSSNRSQGPTELVTIGGTNWGKSREKHFQRLRNEGGDYGIHTTITRPESLLKETSYNDAEFPLSSAVRVMVQRDVDVEASVAIIGNHRQP</sequence>
<evidence type="ECO:0000256" key="1">
    <source>
        <dbReference type="ARBA" id="ARBA00004141"/>
    </source>
</evidence>
<proteinExistence type="inferred from homology"/>
<evidence type="ECO:0000256" key="7">
    <source>
        <dbReference type="SAM" id="Phobius"/>
    </source>
</evidence>
<feature type="transmembrane region" description="Helical" evidence="7">
    <location>
        <begin position="20"/>
        <end position="41"/>
    </location>
</feature>
<evidence type="ECO:0000313" key="9">
    <source>
        <dbReference type="EMBL" id="PVH91765.1"/>
    </source>
</evidence>
<reference evidence="9 10" key="1">
    <citation type="journal article" date="2018" name="Sci. Rep.">
        <title>Comparative genomics provides insights into the lifestyle and reveals functional heterogeneity of dark septate endophytic fungi.</title>
        <authorList>
            <person name="Knapp D.G."/>
            <person name="Nemeth J.B."/>
            <person name="Barry K."/>
            <person name="Hainaut M."/>
            <person name="Henrissat B."/>
            <person name="Johnson J."/>
            <person name="Kuo A."/>
            <person name="Lim J.H.P."/>
            <person name="Lipzen A."/>
            <person name="Nolan M."/>
            <person name="Ohm R.A."/>
            <person name="Tamas L."/>
            <person name="Grigoriev I.V."/>
            <person name="Spatafora J.W."/>
            <person name="Nagy L.G."/>
            <person name="Kovacs G.M."/>
        </authorList>
    </citation>
    <scope>NUCLEOTIDE SEQUENCE [LARGE SCALE GENOMIC DNA]</scope>
    <source>
        <strain evidence="9 10">DSE2036</strain>
    </source>
</reference>
<dbReference type="OrthoDB" id="3934549at2759"/>
<dbReference type="Pfam" id="PF20684">
    <property type="entry name" value="Fung_rhodopsin"/>
    <property type="match status" value="1"/>
</dbReference>
<feature type="transmembrane region" description="Helical" evidence="7">
    <location>
        <begin position="205"/>
        <end position="227"/>
    </location>
</feature>
<evidence type="ECO:0000259" key="8">
    <source>
        <dbReference type="Pfam" id="PF20684"/>
    </source>
</evidence>
<dbReference type="STRING" id="97972.A0A2V1D1A0"/>
<feature type="region of interest" description="Disordered" evidence="6">
    <location>
        <begin position="283"/>
        <end position="305"/>
    </location>
</feature>
<keyword evidence="10" id="KW-1185">Reference proteome</keyword>
<evidence type="ECO:0000313" key="10">
    <source>
        <dbReference type="Proteomes" id="UP000244855"/>
    </source>
</evidence>
<comment type="similarity">
    <text evidence="5">Belongs to the SAT4 family.</text>
</comment>
<feature type="transmembrane region" description="Helical" evidence="7">
    <location>
        <begin position="247"/>
        <end position="267"/>
    </location>
</feature>
<evidence type="ECO:0000256" key="5">
    <source>
        <dbReference type="ARBA" id="ARBA00038359"/>
    </source>
</evidence>
<feature type="transmembrane region" description="Helical" evidence="7">
    <location>
        <begin position="53"/>
        <end position="78"/>
    </location>
</feature>
<feature type="transmembrane region" description="Helical" evidence="7">
    <location>
        <begin position="131"/>
        <end position="154"/>
    </location>
</feature>
<dbReference type="InterPro" id="IPR049326">
    <property type="entry name" value="Rhodopsin_dom_fungi"/>
</dbReference>
<dbReference type="AlphaFoldDB" id="A0A2V1D1A0"/>
<evidence type="ECO:0000256" key="6">
    <source>
        <dbReference type="SAM" id="MobiDB-lite"/>
    </source>
</evidence>
<feature type="transmembrane region" description="Helical" evidence="7">
    <location>
        <begin position="98"/>
        <end position="119"/>
    </location>
</feature>
<name>A0A2V1D1A0_9PLEO</name>
<dbReference type="PANTHER" id="PTHR33048">
    <property type="entry name" value="PTH11-LIKE INTEGRAL MEMBRANE PROTEIN (AFU_ORTHOLOGUE AFUA_5G11245)"/>
    <property type="match status" value="1"/>
</dbReference>
<dbReference type="Proteomes" id="UP000244855">
    <property type="component" value="Unassembled WGS sequence"/>
</dbReference>
<keyword evidence="2 7" id="KW-0812">Transmembrane</keyword>
<keyword evidence="3 7" id="KW-1133">Transmembrane helix</keyword>
<dbReference type="GO" id="GO:0016020">
    <property type="term" value="C:membrane"/>
    <property type="evidence" value="ECO:0007669"/>
    <property type="project" value="UniProtKB-SubCell"/>
</dbReference>
<dbReference type="EMBL" id="KZ805786">
    <property type="protein sequence ID" value="PVH91765.1"/>
    <property type="molecule type" value="Genomic_DNA"/>
</dbReference>
<protein>
    <recommendedName>
        <fullName evidence="8">Rhodopsin domain-containing protein</fullName>
    </recommendedName>
</protein>
<dbReference type="PANTHER" id="PTHR33048:SF47">
    <property type="entry name" value="INTEGRAL MEMBRANE PROTEIN-RELATED"/>
    <property type="match status" value="1"/>
</dbReference>
<gene>
    <name evidence="9" type="ORF">DM02DRAFT_677901</name>
</gene>
<feature type="domain" description="Rhodopsin" evidence="8">
    <location>
        <begin position="37"/>
        <end position="272"/>
    </location>
</feature>
<evidence type="ECO:0000256" key="2">
    <source>
        <dbReference type="ARBA" id="ARBA00022692"/>
    </source>
</evidence>
<evidence type="ECO:0000256" key="3">
    <source>
        <dbReference type="ARBA" id="ARBA00022989"/>
    </source>
</evidence>
<keyword evidence="4 7" id="KW-0472">Membrane</keyword>
<comment type="subcellular location">
    <subcellularLocation>
        <location evidence="1">Membrane</location>
        <topology evidence="1">Multi-pass membrane protein</topology>
    </subcellularLocation>
</comment>
<evidence type="ECO:0000256" key="4">
    <source>
        <dbReference type="ARBA" id="ARBA00023136"/>
    </source>
</evidence>
<dbReference type="InterPro" id="IPR052337">
    <property type="entry name" value="SAT4-like"/>
</dbReference>
<accession>A0A2V1D1A0</accession>
<organism evidence="9 10">
    <name type="scientific">Periconia macrospinosa</name>
    <dbReference type="NCBI Taxonomy" id="97972"/>
    <lineage>
        <taxon>Eukaryota</taxon>
        <taxon>Fungi</taxon>
        <taxon>Dikarya</taxon>
        <taxon>Ascomycota</taxon>
        <taxon>Pezizomycotina</taxon>
        <taxon>Dothideomycetes</taxon>
        <taxon>Pleosporomycetidae</taxon>
        <taxon>Pleosporales</taxon>
        <taxon>Massarineae</taxon>
        <taxon>Periconiaceae</taxon>
        <taxon>Periconia</taxon>
    </lineage>
</organism>